<evidence type="ECO:0000259" key="1">
    <source>
        <dbReference type="Pfam" id="PF01425"/>
    </source>
</evidence>
<proteinExistence type="predicted"/>
<dbReference type="PANTHER" id="PTHR11895">
    <property type="entry name" value="TRANSAMIDASE"/>
    <property type="match status" value="1"/>
</dbReference>
<gene>
    <name evidence="2" type="ORF">ASZ90_008293</name>
</gene>
<dbReference type="Pfam" id="PF01425">
    <property type="entry name" value="Amidase"/>
    <property type="match status" value="1"/>
</dbReference>
<dbReference type="PROSITE" id="PS00571">
    <property type="entry name" value="AMIDASES"/>
    <property type="match status" value="1"/>
</dbReference>
<name>A0A0W8FM08_9ZZZZ</name>
<dbReference type="InterPro" id="IPR023631">
    <property type="entry name" value="Amidase_dom"/>
</dbReference>
<comment type="caution">
    <text evidence="2">The sequence shown here is derived from an EMBL/GenBank/DDBJ whole genome shotgun (WGS) entry which is preliminary data.</text>
</comment>
<organism evidence="2">
    <name type="scientific">hydrocarbon metagenome</name>
    <dbReference type="NCBI Taxonomy" id="938273"/>
    <lineage>
        <taxon>unclassified sequences</taxon>
        <taxon>metagenomes</taxon>
        <taxon>ecological metagenomes</taxon>
    </lineage>
</organism>
<dbReference type="InterPro" id="IPR000120">
    <property type="entry name" value="Amidase"/>
</dbReference>
<dbReference type="GO" id="GO:0016787">
    <property type="term" value="F:hydrolase activity"/>
    <property type="evidence" value="ECO:0007669"/>
    <property type="project" value="UniProtKB-KW"/>
</dbReference>
<evidence type="ECO:0000313" key="2">
    <source>
        <dbReference type="EMBL" id="KUG21936.1"/>
    </source>
</evidence>
<dbReference type="Gene3D" id="3.90.1300.10">
    <property type="entry name" value="Amidase signature (AS) domain"/>
    <property type="match status" value="1"/>
</dbReference>
<dbReference type="InterPro" id="IPR020556">
    <property type="entry name" value="Amidase_CS"/>
</dbReference>
<dbReference type="InterPro" id="IPR036928">
    <property type="entry name" value="AS_sf"/>
</dbReference>
<dbReference type="EMBL" id="LNQE01001004">
    <property type="protein sequence ID" value="KUG21936.1"/>
    <property type="molecule type" value="Genomic_DNA"/>
</dbReference>
<protein>
    <submittedName>
        <fullName evidence="2">6-aminohexanoate-cyclic-dimer hydrolase</fullName>
    </submittedName>
</protein>
<accession>A0A0W8FM08</accession>
<reference evidence="2" key="1">
    <citation type="journal article" date="2015" name="Proc. Natl. Acad. Sci. U.S.A.">
        <title>Networks of energetic and metabolic interactions define dynamics in microbial communities.</title>
        <authorList>
            <person name="Embree M."/>
            <person name="Liu J.K."/>
            <person name="Al-Bassam M.M."/>
            <person name="Zengler K."/>
        </authorList>
    </citation>
    <scope>NUCLEOTIDE SEQUENCE</scope>
</reference>
<feature type="domain" description="Amidase" evidence="1">
    <location>
        <begin position="28"/>
        <end position="475"/>
    </location>
</feature>
<dbReference type="SUPFAM" id="SSF75304">
    <property type="entry name" value="Amidase signature (AS) enzymes"/>
    <property type="match status" value="1"/>
</dbReference>
<dbReference type="PANTHER" id="PTHR11895:SF7">
    <property type="entry name" value="GLUTAMYL-TRNA(GLN) AMIDOTRANSFERASE SUBUNIT A, MITOCHONDRIAL"/>
    <property type="match status" value="1"/>
</dbReference>
<keyword evidence="2" id="KW-0378">Hydrolase</keyword>
<dbReference type="AlphaFoldDB" id="A0A0W8FM08"/>
<sequence length="498" mass="54461">MADFVEYDKYDAVGLATLVREKKISPAELCEEAINRIEKLNPILNAVIIPMFDIGRETANKTLSDGAFAGVPFLMKDLISAYAGVKLTSGCRAYKDYVPDYDSELVKRFKKSGLITLGKTNTPEFGLMGITEPELYGATRNPWNIGHTPGGSSGGSAAAVASGMVPMASGGDGGGSIRIPSAYCALFGLKPTRGRTPTGPKYGELWQGAAVEHVLTRSVRDSAAILDVLCGADVGAPYIIKPPERPYIDEINSEPGSLKIAFSTESPIGMGTHEYCREAVYETARLLEELGHNVREERPQLDGIKLANSYFTLYFGEIAADIKLAKAALKKKVSRHDFEIATWFFGELGHLYSAMDFVQVMREWDIAARIMGQFHLKYDLYLTPTVAFPPAKIGELLPKSYEKTAMKILSILKLGVLAKASGMINKIAIETLAKTPFTQIANFTGQPAMNIPLNWDKNGMPCGVQFIAPFGEEAILFRLAAQLEKAKPWFDKRPILKV</sequence>